<accession>A0A9P8LXV1</accession>
<dbReference type="AlphaFoldDB" id="A0A9P8LXV1"/>
<evidence type="ECO:0000313" key="1">
    <source>
        <dbReference type="EMBL" id="KAH0576408.1"/>
    </source>
</evidence>
<dbReference type="GeneID" id="94295995"/>
<reference evidence="1 2" key="1">
    <citation type="journal article" date="2014" name="PLoS Genet.">
        <title>The Genome of Spironucleus salmonicida Highlights a Fish Pathogen Adapted to Fluctuating Environments.</title>
        <authorList>
            <person name="Xu F."/>
            <person name="Jerlstrom-Hultqvist J."/>
            <person name="Einarsson E."/>
            <person name="Astvaldsson A."/>
            <person name="Svard S.G."/>
            <person name="Andersson J.O."/>
        </authorList>
    </citation>
    <scope>NUCLEOTIDE SEQUENCE [LARGE SCALE GENOMIC DNA]</scope>
    <source>
        <strain evidence="1 2">ATCC 50377</strain>
    </source>
</reference>
<organism evidence="1 2">
    <name type="scientific">Spironucleus salmonicida</name>
    <dbReference type="NCBI Taxonomy" id="348837"/>
    <lineage>
        <taxon>Eukaryota</taxon>
        <taxon>Metamonada</taxon>
        <taxon>Diplomonadida</taxon>
        <taxon>Hexamitidae</taxon>
        <taxon>Hexamitinae</taxon>
        <taxon>Spironucleus</taxon>
    </lineage>
</organism>
<name>A0A9P8LXV1_9EUKA</name>
<dbReference type="RefSeq" id="XP_067767181.1">
    <property type="nucleotide sequence ID" value="XM_067905864.1"/>
</dbReference>
<gene>
    <name evidence="1" type="ORF">SS50377_21972</name>
</gene>
<dbReference type="EMBL" id="AUWU02000002">
    <property type="protein sequence ID" value="KAH0576408.1"/>
    <property type="molecule type" value="Genomic_DNA"/>
</dbReference>
<sequence length="145" mass="17598">MLNPKSIPRKILLDRNYQIHDQIRDYIKDTKNLNKINSTYNNVFENPQMLFREIEIQAGIKQRKIDKEYQNFKRNQSSCLDIGQKESLQHQVVMKKSFLYSVCDQQYHERQIQRQNQLFHQKPIQIGFRPTINPKIRSLSRQFFQ</sequence>
<keyword evidence="2" id="KW-1185">Reference proteome</keyword>
<comment type="caution">
    <text evidence="1">The sequence shown here is derived from an EMBL/GenBank/DDBJ whole genome shotgun (WGS) entry which is preliminary data.</text>
</comment>
<proteinExistence type="predicted"/>
<evidence type="ECO:0000313" key="2">
    <source>
        <dbReference type="Proteomes" id="UP000018208"/>
    </source>
</evidence>
<dbReference type="KEGG" id="ssao:94295995"/>
<protein>
    <submittedName>
        <fullName evidence="1">Uncharacterized protein</fullName>
    </submittedName>
</protein>
<dbReference type="Proteomes" id="UP000018208">
    <property type="component" value="Unassembled WGS sequence"/>
</dbReference>